<dbReference type="EMBL" id="VTYF01000008">
    <property type="protein sequence ID" value="NOI10208.1"/>
    <property type="molecule type" value="Genomic_DNA"/>
</dbReference>
<evidence type="ECO:0000313" key="3">
    <source>
        <dbReference type="EMBL" id="PNP25645.1"/>
    </source>
</evidence>
<reference evidence="2 5" key="2">
    <citation type="submission" date="2019-09" db="EMBL/GenBank/DDBJ databases">
        <title>Draft genome sequencing and comparative genomics of hatchery-associated Vibrios.</title>
        <authorList>
            <person name="Kehlet-Delgado H."/>
            <person name="Mueller R.S."/>
        </authorList>
    </citation>
    <scope>NUCLEOTIDE SEQUENCE [LARGE SCALE GENOMIC DNA]</scope>
    <source>
        <strain evidence="2 5">081416A</strain>
    </source>
</reference>
<accession>A0A7Y4B3Y0</accession>
<dbReference type="OrthoDB" id="5880587at2"/>
<dbReference type="EMBL" id="LOSN02000001">
    <property type="protein sequence ID" value="PNP25645.1"/>
    <property type="molecule type" value="Genomic_DNA"/>
</dbReference>
<dbReference type="Proteomes" id="UP000714625">
    <property type="component" value="Unassembled WGS sequence"/>
</dbReference>
<evidence type="ECO:0000313" key="5">
    <source>
        <dbReference type="Proteomes" id="UP000532247"/>
    </source>
</evidence>
<evidence type="ECO:0000313" key="2">
    <source>
        <dbReference type="EMBL" id="NOI10208.1"/>
    </source>
</evidence>
<name>A0A7Y4B3Y0_VIBAL</name>
<dbReference type="Proteomes" id="UP000532247">
    <property type="component" value="Unassembled WGS sequence"/>
</dbReference>
<protein>
    <submittedName>
        <fullName evidence="2">Uncharacterized protein</fullName>
    </submittedName>
</protein>
<reference evidence="1" key="3">
    <citation type="submission" date="2019-11" db="EMBL/GenBank/DDBJ databases">
        <authorList>
            <consortium name="PulseNet: The National Subtyping Network for Foodborne Disease Surveillance"/>
            <person name="Tarr C.L."/>
            <person name="Trees E."/>
            <person name="Katz L.S."/>
            <person name="Carleton-Romer H.A."/>
            <person name="Stroika S."/>
            <person name="Kucerova Z."/>
            <person name="Roache K.F."/>
            <person name="Sabol A.L."/>
            <person name="Besser J."/>
            <person name="Gerner-Smidt P."/>
        </authorList>
    </citation>
    <scope>NUCLEOTIDE SEQUENCE</scope>
    <source>
        <strain evidence="1">PNUSAV001129</strain>
    </source>
</reference>
<organism evidence="2 5">
    <name type="scientific">Vibrio alginolyticus</name>
    <dbReference type="NCBI Taxonomy" id="663"/>
    <lineage>
        <taxon>Bacteria</taxon>
        <taxon>Pseudomonadati</taxon>
        <taxon>Pseudomonadota</taxon>
        <taxon>Gammaproteobacteria</taxon>
        <taxon>Vibrionales</taxon>
        <taxon>Vibrionaceae</taxon>
        <taxon>Vibrio</taxon>
    </lineage>
</organism>
<gene>
    <name evidence="3" type="ORF">AL553_003960</name>
    <name evidence="2" type="ORF">F0254_15210</name>
    <name evidence="1" type="ORF">GHY86_05440</name>
</gene>
<sequence>MKHTPCASRARLFYYCNNFSVIFILNPHQLQVFETKT</sequence>
<dbReference type="Proteomes" id="UP000054316">
    <property type="component" value="Unassembled WGS sequence"/>
</dbReference>
<comment type="caution">
    <text evidence="2">The sequence shown here is derived from an EMBL/GenBank/DDBJ whole genome shotgun (WGS) entry which is preliminary data.</text>
</comment>
<keyword evidence="4" id="KW-1185">Reference proteome</keyword>
<dbReference type="EMBL" id="AAXMUW010000007">
    <property type="protein sequence ID" value="EGQ9134599.1"/>
    <property type="molecule type" value="Genomic_DNA"/>
</dbReference>
<dbReference type="AlphaFoldDB" id="A0A7Y4B3Y0"/>
<evidence type="ECO:0000313" key="1">
    <source>
        <dbReference type="EMBL" id="EGQ9134599.1"/>
    </source>
</evidence>
<reference evidence="3 4" key="1">
    <citation type="submission" date="2017-12" db="EMBL/GenBank/DDBJ databases">
        <title>FDA dAtabase for Regulatory Grade micrObial Sequences (FDA-ARGOS): Supporting development and validation of Infectious Disease Dx tests.</title>
        <authorList>
            <person name="Hoffmann M."/>
            <person name="Allard M."/>
            <person name="Evans P."/>
            <person name="Brown E."/>
            <person name="Tallon L.J."/>
            <person name="Sadzewicz L."/>
            <person name="Sengamalay N."/>
            <person name="Ott S."/>
            <person name="Godinez A."/>
            <person name="Nagaraj S."/>
            <person name="Vavikolanu K."/>
            <person name="Aluvathingal J."/>
            <person name="Nadendla S."/>
            <person name="Hobson J."/>
            <person name="Sichtig H."/>
        </authorList>
    </citation>
    <scope>NUCLEOTIDE SEQUENCE [LARGE SCALE GENOMIC DNA]</scope>
    <source>
        <strain evidence="4">ATCC 17749</strain>
        <strain evidence="3">FDAARGOS_97</strain>
    </source>
</reference>
<proteinExistence type="predicted"/>
<evidence type="ECO:0000313" key="4">
    <source>
        <dbReference type="Proteomes" id="UP000054316"/>
    </source>
</evidence>